<keyword evidence="2" id="KW-1185">Reference proteome</keyword>
<comment type="caution">
    <text evidence="1">The sequence shown here is derived from an EMBL/GenBank/DDBJ whole genome shotgun (WGS) entry which is preliminary data.</text>
</comment>
<dbReference type="EMBL" id="JAGSOH010000021">
    <property type="protein sequence ID" value="MBR7826675.1"/>
    <property type="molecule type" value="Genomic_DNA"/>
</dbReference>
<sequence>MIEHEVTNDQVSDTAYAERLNAIQLAFIDDPRQAARDADDLVAELLRAIADDMARRRGELEAADDEGASPDTENLRLAVRRSRELVTLLTQSDLSPHPATIG</sequence>
<name>A0A941EAH7_9ACTN</name>
<dbReference type="Proteomes" id="UP000676325">
    <property type="component" value="Unassembled WGS sequence"/>
</dbReference>
<organism evidence="1 2">
    <name type="scientific">Actinospica acidithermotolerans</name>
    <dbReference type="NCBI Taxonomy" id="2828514"/>
    <lineage>
        <taxon>Bacteria</taxon>
        <taxon>Bacillati</taxon>
        <taxon>Actinomycetota</taxon>
        <taxon>Actinomycetes</taxon>
        <taxon>Catenulisporales</taxon>
        <taxon>Actinospicaceae</taxon>
        <taxon>Actinospica</taxon>
    </lineage>
</organism>
<accession>A0A941EAH7</accession>
<protein>
    <submittedName>
        <fullName evidence="1">Uncharacterized protein</fullName>
    </submittedName>
</protein>
<evidence type="ECO:0000313" key="2">
    <source>
        <dbReference type="Proteomes" id="UP000676325"/>
    </source>
</evidence>
<proteinExistence type="predicted"/>
<dbReference type="AlphaFoldDB" id="A0A941EAH7"/>
<reference evidence="1" key="1">
    <citation type="submission" date="2021-04" db="EMBL/GenBank/DDBJ databases">
        <title>Genome based classification of Actinospica acidithermotolerans sp. nov., an actinobacterium isolated from an Indonesian hot spring.</title>
        <authorList>
            <person name="Kusuma A.B."/>
            <person name="Putra K.E."/>
            <person name="Nafisah S."/>
            <person name="Loh J."/>
            <person name="Nouioui I."/>
            <person name="Goodfellow M."/>
        </authorList>
    </citation>
    <scope>NUCLEOTIDE SEQUENCE</scope>
    <source>
        <strain evidence="1">MGRD01-02</strain>
    </source>
</reference>
<evidence type="ECO:0000313" key="1">
    <source>
        <dbReference type="EMBL" id="MBR7826675.1"/>
    </source>
</evidence>
<dbReference type="RefSeq" id="WP_212517823.1">
    <property type="nucleotide sequence ID" value="NZ_JAGSOH010000021.1"/>
</dbReference>
<gene>
    <name evidence="1" type="ORF">KDK95_10205</name>
</gene>